<dbReference type="Proteomes" id="UP001286313">
    <property type="component" value="Unassembled WGS sequence"/>
</dbReference>
<keyword evidence="1" id="KW-0472">Membrane</keyword>
<evidence type="ECO:0000256" key="1">
    <source>
        <dbReference type="SAM" id="Phobius"/>
    </source>
</evidence>
<accession>A0AAE1F452</accession>
<keyword evidence="1" id="KW-0812">Transmembrane</keyword>
<sequence>MTGGRPGVRPGTSHQGKEATGAFSLAVSHRFHISPLCLMAARALYLCLLLCLSLVFCGVSAFSNPQLYKDMQRPHVVNPPWLSCPNECEVRVGKDCKWDYKKCGGIRPISRPDTGGLAA</sequence>
<feature type="transmembrane region" description="Helical" evidence="1">
    <location>
        <begin position="43"/>
        <end position="63"/>
    </location>
</feature>
<evidence type="ECO:0000313" key="2">
    <source>
        <dbReference type="EMBL" id="KAK3866546.1"/>
    </source>
</evidence>
<gene>
    <name evidence="2" type="ORF">Pcinc_027931</name>
</gene>
<reference evidence="2" key="1">
    <citation type="submission" date="2023-10" db="EMBL/GenBank/DDBJ databases">
        <title>Genome assemblies of two species of porcelain crab, Petrolisthes cinctipes and Petrolisthes manimaculis (Anomura: Porcellanidae).</title>
        <authorList>
            <person name="Angst P."/>
        </authorList>
    </citation>
    <scope>NUCLEOTIDE SEQUENCE</scope>
    <source>
        <strain evidence="2">PB745_01</strain>
        <tissue evidence="2">Gill</tissue>
    </source>
</reference>
<proteinExistence type="predicted"/>
<keyword evidence="3" id="KW-1185">Reference proteome</keyword>
<name>A0AAE1F452_PETCI</name>
<dbReference type="AlphaFoldDB" id="A0AAE1F452"/>
<evidence type="ECO:0000313" key="3">
    <source>
        <dbReference type="Proteomes" id="UP001286313"/>
    </source>
</evidence>
<comment type="caution">
    <text evidence="2">The sequence shown here is derived from an EMBL/GenBank/DDBJ whole genome shotgun (WGS) entry which is preliminary data.</text>
</comment>
<protein>
    <submittedName>
        <fullName evidence="2">Uncharacterized protein</fullName>
    </submittedName>
</protein>
<dbReference type="EMBL" id="JAWQEG010003379">
    <property type="protein sequence ID" value="KAK3866546.1"/>
    <property type="molecule type" value="Genomic_DNA"/>
</dbReference>
<organism evidence="2 3">
    <name type="scientific">Petrolisthes cinctipes</name>
    <name type="common">Flat porcelain crab</name>
    <dbReference type="NCBI Taxonomy" id="88211"/>
    <lineage>
        <taxon>Eukaryota</taxon>
        <taxon>Metazoa</taxon>
        <taxon>Ecdysozoa</taxon>
        <taxon>Arthropoda</taxon>
        <taxon>Crustacea</taxon>
        <taxon>Multicrustacea</taxon>
        <taxon>Malacostraca</taxon>
        <taxon>Eumalacostraca</taxon>
        <taxon>Eucarida</taxon>
        <taxon>Decapoda</taxon>
        <taxon>Pleocyemata</taxon>
        <taxon>Anomura</taxon>
        <taxon>Galatheoidea</taxon>
        <taxon>Porcellanidae</taxon>
        <taxon>Petrolisthes</taxon>
    </lineage>
</organism>
<keyword evidence="1" id="KW-1133">Transmembrane helix</keyword>